<keyword evidence="3" id="KW-0597">Phosphoprotein</keyword>
<dbReference type="EC" id="2.7.13.3" evidence="2"/>
<sequence>MRSTPTRLPAGVPAPWPQRWLARHRRGMDLLVVGLVLAYNQLVLPLAAFGSRSDFWMLQAASVCLCLAYPLRRRHPLAVFAVMVLAACVQPLISPHAAFLPADLMLLLIVRHLAATSRWTTSLPCAVVVIAWVPLACAPMIRTGEARLSLPGLLIVAVAWAWTWGVLARTRKNYVAALTESAEHSLREQEARHRADALDERARIAREIHDIVSHSLGVMVVVADGAATTAPTDPQRAAGAMIRVRDTGREAMGEMRRMLSLLRTGEPTGVAPQPGTAQLEDLVAEARSTGLPVSLSVTGSATGPLDPSAGLGLTVYRLVQEALTNARRHGGTVSRVDVRVHRAQDRLEVEVLDDGDGPSTPADSSEPSPGSPGHGLVGMRERVASHGGTLETGPRADGGFRVRAVLPIRNGEP</sequence>
<keyword evidence="13" id="KW-1185">Reference proteome</keyword>
<dbReference type="Gene3D" id="3.30.565.10">
    <property type="entry name" value="Histidine kinase-like ATPase, C-terminal domain"/>
    <property type="match status" value="1"/>
</dbReference>
<dbReference type="GO" id="GO:0000155">
    <property type="term" value="F:phosphorelay sensor kinase activity"/>
    <property type="evidence" value="ECO:0007669"/>
    <property type="project" value="InterPro"/>
</dbReference>
<dbReference type="Proteomes" id="UP000002941">
    <property type="component" value="Unassembled WGS sequence"/>
</dbReference>
<feature type="transmembrane region" description="Helical" evidence="10">
    <location>
        <begin position="28"/>
        <end position="49"/>
    </location>
</feature>
<evidence type="ECO:0000313" key="12">
    <source>
        <dbReference type="EMBL" id="EJF41177.1"/>
    </source>
</evidence>
<name>J0N9G5_9ACTO</name>
<keyword evidence="4" id="KW-0808">Transferase</keyword>
<dbReference type="SMART" id="SM00387">
    <property type="entry name" value="HATPase_c"/>
    <property type="match status" value="1"/>
</dbReference>
<dbReference type="SUPFAM" id="SSF55874">
    <property type="entry name" value="ATPase domain of HSP90 chaperone/DNA topoisomerase II/histidine kinase"/>
    <property type="match status" value="1"/>
</dbReference>
<organism evidence="12 13">
    <name type="scientific">Actinomyces massiliensis F0489</name>
    <dbReference type="NCBI Taxonomy" id="1125718"/>
    <lineage>
        <taxon>Bacteria</taxon>
        <taxon>Bacillati</taxon>
        <taxon>Actinomycetota</taxon>
        <taxon>Actinomycetes</taxon>
        <taxon>Actinomycetales</taxon>
        <taxon>Actinomycetaceae</taxon>
        <taxon>Actinomyces</taxon>
    </lineage>
</organism>
<dbReference type="PANTHER" id="PTHR24421">
    <property type="entry name" value="NITRATE/NITRITE SENSOR PROTEIN NARX-RELATED"/>
    <property type="match status" value="1"/>
</dbReference>
<dbReference type="InterPro" id="IPR036890">
    <property type="entry name" value="HATPase_C_sf"/>
</dbReference>
<keyword evidence="10" id="KW-1133">Transmembrane helix</keyword>
<keyword evidence="10" id="KW-0472">Membrane</keyword>
<dbReference type="OrthoDB" id="227596at2"/>
<dbReference type="InterPro" id="IPR050482">
    <property type="entry name" value="Sensor_HK_TwoCompSys"/>
</dbReference>
<evidence type="ECO:0000256" key="2">
    <source>
        <dbReference type="ARBA" id="ARBA00012438"/>
    </source>
</evidence>
<evidence type="ECO:0000256" key="10">
    <source>
        <dbReference type="SAM" id="Phobius"/>
    </source>
</evidence>
<dbReference type="PANTHER" id="PTHR24421:SF10">
    <property type="entry name" value="NITRATE_NITRITE SENSOR PROTEIN NARQ"/>
    <property type="match status" value="1"/>
</dbReference>
<keyword evidence="7" id="KW-0067">ATP-binding</keyword>
<feature type="region of interest" description="Disordered" evidence="9">
    <location>
        <begin position="351"/>
        <end position="399"/>
    </location>
</feature>
<feature type="transmembrane region" description="Helical" evidence="10">
    <location>
        <begin position="55"/>
        <end position="71"/>
    </location>
</feature>
<dbReference type="Gene3D" id="1.20.5.1930">
    <property type="match status" value="1"/>
</dbReference>
<dbReference type="Pfam" id="PF02518">
    <property type="entry name" value="HATPase_c"/>
    <property type="match status" value="1"/>
</dbReference>
<dbReference type="InterPro" id="IPR055558">
    <property type="entry name" value="DUF7134"/>
</dbReference>
<feature type="domain" description="Histidine kinase/HSP90-like ATPase" evidence="11">
    <location>
        <begin position="310"/>
        <end position="410"/>
    </location>
</feature>
<keyword evidence="8" id="KW-0902">Two-component regulatory system</keyword>
<feature type="transmembrane region" description="Helical" evidence="10">
    <location>
        <begin position="78"/>
        <end position="99"/>
    </location>
</feature>
<evidence type="ECO:0000256" key="8">
    <source>
        <dbReference type="ARBA" id="ARBA00023012"/>
    </source>
</evidence>
<keyword evidence="10" id="KW-0812">Transmembrane</keyword>
<evidence type="ECO:0000256" key="6">
    <source>
        <dbReference type="ARBA" id="ARBA00022777"/>
    </source>
</evidence>
<dbReference type="GO" id="GO:0005524">
    <property type="term" value="F:ATP binding"/>
    <property type="evidence" value="ECO:0007669"/>
    <property type="project" value="UniProtKB-KW"/>
</dbReference>
<evidence type="ECO:0000256" key="3">
    <source>
        <dbReference type="ARBA" id="ARBA00022553"/>
    </source>
</evidence>
<dbReference type="GO" id="GO:0046983">
    <property type="term" value="F:protein dimerization activity"/>
    <property type="evidence" value="ECO:0007669"/>
    <property type="project" value="InterPro"/>
</dbReference>
<dbReference type="InterPro" id="IPR003594">
    <property type="entry name" value="HATPase_dom"/>
</dbReference>
<accession>J0N9G5</accession>
<dbReference type="eggNOG" id="COG4585">
    <property type="taxonomic scope" value="Bacteria"/>
</dbReference>
<keyword evidence="6 12" id="KW-0418">Kinase</keyword>
<dbReference type="RefSeq" id="WP_008732395.1">
    <property type="nucleotide sequence ID" value="NZ_AKFT01000162.1"/>
</dbReference>
<dbReference type="InterPro" id="IPR011712">
    <property type="entry name" value="Sig_transdc_His_kin_sub3_dim/P"/>
</dbReference>
<comment type="caution">
    <text evidence="12">The sequence shown here is derived from an EMBL/GenBank/DDBJ whole genome shotgun (WGS) entry which is preliminary data.</text>
</comment>
<evidence type="ECO:0000259" key="11">
    <source>
        <dbReference type="SMART" id="SM00387"/>
    </source>
</evidence>
<dbReference type="AlphaFoldDB" id="J0N9G5"/>
<comment type="catalytic activity">
    <reaction evidence="1">
        <text>ATP + protein L-histidine = ADP + protein N-phospho-L-histidine.</text>
        <dbReference type="EC" id="2.7.13.3"/>
    </reaction>
</comment>
<evidence type="ECO:0000256" key="4">
    <source>
        <dbReference type="ARBA" id="ARBA00022679"/>
    </source>
</evidence>
<evidence type="ECO:0000256" key="9">
    <source>
        <dbReference type="SAM" id="MobiDB-lite"/>
    </source>
</evidence>
<feature type="transmembrane region" description="Helical" evidence="10">
    <location>
        <begin position="119"/>
        <end position="141"/>
    </location>
</feature>
<dbReference type="CDD" id="cd16917">
    <property type="entry name" value="HATPase_UhpB-NarQ-NarX-like"/>
    <property type="match status" value="1"/>
</dbReference>
<proteinExistence type="predicted"/>
<keyword evidence="5" id="KW-0547">Nucleotide-binding</keyword>
<dbReference type="PATRIC" id="fig|1125718.3.peg.1984"/>
<evidence type="ECO:0000256" key="5">
    <source>
        <dbReference type="ARBA" id="ARBA00022741"/>
    </source>
</evidence>
<evidence type="ECO:0000256" key="7">
    <source>
        <dbReference type="ARBA" id="ARBA00022840"/>
    </source>
</evidence>
<feature type="transmembrane region" description="Helical" evidence="10">
    <location>
        <begin position="148"/>
        <end position="167"/>
    </location>
</feature>
<dbReference type="GO" id="GO:0016020">
    <property type="term" value="C:membrane"/>
    <property type="evidence" value="ECO:0007669"/>
    <property type="project" value="InterPro"/>
</dbReference>
<reference evidence="12 13" key="1">
    <citation type="submission" date="2012-05" db="EMBL/GenBank/DDBJ databases">
        <authorList>
            <person name="Harkins D.M."/>
            <person name="Madupu R."/>
            <person name="Durkin A.S."/>
            <person name="Torralba M."/>
            <person name="Methe B."/>
            <person name="Sutton G.G."/>
            <person name="Nelson K.E."/>
        </authorList>
    </citation>
    <scope>NUCLEOTIDE SEQUENCE [LARGE SCALE GENOMIC DNA]</scope>
    <source>
        <strain evidence="12 13">F0489</strain>
    </source>
</reference>
<dbReference type="Pfam" id="PF23539">
    <property type="entry name" value="DUF7134"/>
    <property type="match status" value="1"/>
</dbReference>
<dbReference type="Pfam" id="PF07730">
    <property type="entry name" value="HisKA_3"/>
    <property type="match status" value="1"/>
</dbReference>
<evidence type="ECO:0000313" key="13">
    <source>
        <dbReference type="Proteomes" id="UP000002941"/>
    </source>
</evidence>
<gene>
    <name evidence="12" type="ORF">HMPREF1318_2276</name>
</gene>
<dbReference type="EMBL" id="AKFT01000162">
    <property type="protein sequence ID" value="EJF41177.1"/>
    <property type="molecule type" value="Genomic_DNA"/>
</dbReference>
<evidence type="ECO:0000256" key="1">
    <source>
        <dbReference type="ARBA" id="ARBA00000085"/>
    </source>
</evidence>
<protein>
    <recommendedName>
        <fullName evidence="2">histidine kinase</fullName>
        <ecNumber evidence="2">2.7.13.3</ecNumber>
    </recommendedName>
</protein>